<evidence type="ECO:0000256" key="3">
    <source>
        <dbReference type="ARBA" id="ARBA00022490"/>
    </source>
</evidence>
<keyword evidence="6 8" id="KW-0648">Protein biosynthesis</keyword>
<keyword evidence="13" id="KW-1185">Reference proteome</keyword>
<dbReference type="GO" id="GO:0005525">
    <property type="term" value="F:GTP binding"/>
    <property type="evidence" value="ECO:0007669"/>
    <property type="project" value="UniProtKB-KW"/>
</dbReference>
<evidence type="ECO:0000256" key="4">
    <source>
        <dbReference type="ARBA" id="ARBA00022540"/>
    </source>
</evidence>
<evidence type="ECO:0000256" key="10">
    <source>
        <dbReference type="SAM" id="MobiDB-lite"/>
    </source>
</evidence>
<dbReference type="FunFam" id="3.40.50.300:FF:000019">
    <property type="entry name" value="Translation initiation factor IF-2"/>
    <property type="match status" value="1"/>
</dbReference>
<feature type="binding site" evidence="8">
    <location>
        <begin position="340"/>
        <end position="347"/>
    </location>
    <ligand>
        <name>GTP</name>
        <dbReference type="ChEBI" id="CHEBI:37565"/>
    </ligand>
</feature>
<feature type="compositionally biased region" description="Polar residues" evidence="10">
    <location>
        <begin position="27"/>
        <end position="37"/>
    </location>
</feature>
<accession>A0A9X2EJ97</accession>
<dbReference type="GO" id="GO:0003743">
    <property type="term" value="F:translation initiation factor activity"/>
    <property type="evidence" value="ECO:0007669"/>
    <property type="project" value="UniProtKB-UniRule"/>
</dbReference>
<feature type="region of interest" description="Disordered" evidence="10">
    <location>
        <begin position="25"/>
        <end position="252"/>
    </location>
</feature>
<dbReference type="Pfam" id="PF22042">
    <property type="entry name" value="EF-G_D2"/>
    <property type="match status" value="1"/>
</dbReference>
<dbReference type="InterPro" id="IPR013575">
    <property type="entry name" value="IF2_assoc_dom_bac"/>
</dbReference>
<protein>
    <recommendedName>
        <fullName evidence="2 8">Translation initiation factor IF-2</fullName>
    </recommendedName>
</protein>
<gene>
    <name evidence="8 12" type="primary">infB</name>
    <name evidence="12" type="ORF">NDO55_00465</name>
</gene>
<dbReference type="InterPro" id="IPR044145">
    <property type="entry name" value="IF2_II"/>
</dbReference>
<dbReference type="EMBL" id="JAMSHT010000001">
    <property type="protein sequence ID" value="MCM8556292.1"/>
    <property type="molecule type" value="Genomic_DNA"/>
</dbReference>
<feature type="compositionally biased region" description="Low complexity" evidence="10">
    <location>
        <begin position="171"/>
        <end position="186"/>
    </location>
</feature>
<comment type="similarity">
    <text evidence="1 8 9">Belongs to the TRAFAC class translation factor GTPase superfamily. Classic translation factor GTPase family. IF-2 subfamily.</text>
</comment>
<dbReference type="PANTHER" id="PTHR43381:SF5">
    <property type="entry name" value="TR-TYPE G DOMAIN-CONTAINING PROTEIN"/>
    <property type="match status" value="1"/>
</dbReference>
<dbReference type="NCBIfam" id="TIGR00487">
    <property type="entry name" value="IF-2"/>
    <property type="match status" value="1"/>
</dbReference>
<dbReference type="FunFam" id="2.40.30.10:FF:000007">
    <property type="entry name" value="Translation initiation factor IF-2"/>
    <property type="match status" value="1"/>
</dbReference>
<comment type="caution">
    <text evidence="12">The sequence shown here is derived from an EMBL/GenBank/DDBJ whole genome shotgun (WGS) entry which is preliminary data.</text>
</comment>
<dbReference type="GO" id="GO:0005829">
    <property type="term" value="C:cytosol"/>
    <property type="evidence" value="ECO:0007669"/>
    <property type="project" value="TreeGrafter"/>
</dbReference>
<dbReference type="AlphaFoldDB" id="A0A9X2EJ97"/>
<dbReference type="InterPro" id="IPR053905">
    <property type="entry name" value="EF-G-like_DII"/>
</dbReference>
<evidence type="ECO:0000256" key="6">
    <source>
        <dbReference type="ARBA" id="ARBA00022917"/>
    </source>
</evidence>
<dbReference type="Gene3D" id="3.40.50.300">
    <property type="entry name" value="P-loop containing nucleotide triphosphate hydrolases"/>
    <property type="match status" value="1"/>
</dbReference>
<comment type="function">
    <text evidence="8 9">One of the essential components for the initiation of protein synthesis. Protects formylmethionyl-tRNA from spontaneous hydrolysis and promotes its binding to the 30S ribosomal subunits. Also involved in the hydrolysis of GTP during the formation of the 70S ribosomal complex.</text>
</comment>
<dbReference type="InterPro" id="IPR023115">
    <property type="entry name" value="TIF_IF2_dom3"/>
</dbReference>
<keyword evidence="7 8" id="KW-0342">GTP-binding</keyword>
<dbReference type="FunFam" id="3.40.50.10050:FF:000001">
    <property type="entry name" value="Translation initiation factor IF-2"/>
    <property type="match status" value="1"/>
</dbReference>
<evidence type="ECO:0000313" key="13">
    <source>
        <dbReference type="Proteomes" id="UP001155128"/>
    </source>
</evidence>
<dbReference type="RefSeq" id="WP_252111355.1">
    <property type="nucleotide sequence ID" value="NZ_JAMSHT010000001.1"/>
</dbReference>
<evidence type="ECO:0000256" key="5">
    <source>
        <dbReference type="ARBA" id="ARBA00022741"/>
    </source>
</evidence>
<evidence type="ECO:0000259" key="11">
    <source>
        <dbReference type="PROSITE" id="PS51722"/>
    </source>
</evidence>
<dbReference type="SUPFAM" id="SSF52156">
    <property type="entry name" value="Initiation factor IF2/eIF5b, domain 3"/>
    <property type="match status" value="1"/>
</dbReference>
<dbReference type="InterPro" id="IPR005225">
    <property type="entry name" value="Small_GTP-bd"/>
</dbReference>
<evidence type="ECO:0000313" key="12">
    <source>
        <dbReference type="EMBL" id="MCM8556292.1"/>
    </source>
</evidence>
<dbReference type="InterPro" id="IPR015760">
    <property type="entry name" value="TIF_IF2"/>
</dbReference>
<name>A0A9X2EJ97_9SPHN</name>
<dbReference type="PROSITE" id="PS51722">
    <property type="entry name" value="G_TR_2"/>
    <property type="match status" value="1"/>
</dbReference>
<dbReference type="FunFam" id="2.40.30.10:FF:000008">
    <property type="entry name" value="Translation initiation factor IF-2"/>
    <property type="match status" value="1"/>
</dbReference>
<reference evidence="12" key="1">
    <citation type="submission" date="2022-06" db="EMBL/GenBank/DDBJ databases">
        <title>Sphingomicrobium sedimins sp. nov., a marine bacterium isolated from tidal flat.</title>
        <authorList>
            <person name="Kim C.-H."/>
            <person name="Yoo Y."/>
            <person name="Kim J.-J."/>
        </authorList>
    </citation>
    <scope>NUCLEOTIDE SEQUENCE</scope>
    <source>
        <strain evidence="12">GRR-S6-50</strain>
    </source>
</reference>
<sequence length="830" mass="89804">MSDDKKKLGTRAPLGVKKTVEAGKVKQSFSHGRSNTVVVEVKKRRILKPGDAKPEAAPKEEAPAKEEAKKAAPAPKKEAAKKPAPKKEMTAAERREQVKELERQAEQDRMRREAEAREREEKAKSQKAQDEERRAEENRKAEEEAAKKAEEDARKAEEEAKRQADAEKQAAAKPAPRGKAAPASKPAPKKSGKPAGRPAPDRQRGKLTVNRALRGDGGGRARSLAALKRAREKEKRAQQGQSGPREKQVRDVQVPESITVAELAKRMGEKAADLVKSLFNMGMMVTVNQNVDQDTAELLVTEFGHNVQRVSDADVDIDTSEDVDPEDTLKARPPVVTIMGHVDHGKTSLLDAIRGADVAAGEAGGITQHIGAYQVTPKKGDPVTFLDTPGHEAFTEMRARGANITDIAILVVAADDGLKPQTVEAINHIKAAEVPMIVAINKIDTAGANAQKVREELLQHEIIVEAMSGDVQDVEVSAKEKTNIDKLLEAINLQAELLELKANPDRDADGTVIEAKLDKGRGPVATVLIKRGTLKVGDTFVAGPAAGKVRALIDDHGRRVKEAGPAFPVEVLGLGGVPSAGDQFTVVENEARAREVAEYRQSVLDKKRTTAAPMSLESMFDKKGSETITFPLIIKADVQGTAEAVVNAVNKISNEDIEVRVIHSGVGAITESDVTLAASSGAPIIGFNVRPNAKAKEIAKRDQVEFRYYDVIYHLTDWVKQAMAGELGPEIIEHVVGKAEVKAVFKSGKKDKAAGLLVLDGVIKKGLHARLTRDDVIVSKTTIASLRRFKDDVDQVEAGTECGAVLEDTNDIAEGDMLEIFEVEEKERVL</sequence>
<dbReference type="HAMAP" id="MF_00100_B">
    <property type="entry name" value="IF_2_B"/>
    <property type="match status" value="1"/>
</dbReference>
<dbReference type="NCBIfam" id="TIGR00231">
    <property type="entry name" value="small_GTP"/>
    <property type="match status" value="1"/>
</dbReference>
<dbReference type="InterPro" id="IPR000178">
    <property type="entry name" value="TF_IF2_bacterial-like"/>
</dbReference>
<keyword evidence="4 8" id="KW-0396">Initiation factor</keyword>
<dbReference type="Pfam" id="PF04760">
    <property type="entry name" value="IF2_N"/>
    <property type="match status" value="1"/>
</dbReference>
<evidence type="ECO:0000256" key="8">
    <source>
        <dbReference type="HAMAP-Rule" id="MF_00100"/>
    </source>
</evidence>
<dbReference type="InterPro" id="IPR027417">
    <property type="entry name" value="P-loop_NTPase"/>
</dbReference>
<comment type="subcellular location">
    <subcellularLocation>
        <location evidence="8">Cytoplasm</location>
    </subcellularLocation>
</comment>
<dbReference type="SUPFAM" id="SSF50447">
    <property type="entry name" value="Translation proteins"/>
    <property type="match status" value="2"/>
</dbReference>
<feature type="binding site" evidence="8">
    <location>
        <begin position="441"/>
        <end position="444"/>
    </location>
    <ligand>
        <name>GTP</name>
        <dbReference type="ChEBI" id="CHEBI:37565"/>
    </ligand>
</feature>
<organism evidence="12 13">
    <name type="scientific">Sphingomicrobium sediminis</name>
    <dbReference type="NCBI Taxonomy" id="2950949"/>
    <lineage>
        <taxon>Bacteria</taxon>
        <taxon>Pseudomonadati</taxon>
        <taxon>Pseudomonadota</taxon>
        <taxon>Alphaproteobacteria</taxon>
        <taxon>Sphingomonadales</taxon>
        <taxon>Sphingomonadaceae</taxon>
        <taxon>Sphingomicrobium</taxon>
    </lineage>
</organism>
<feature type="compositionally biased region" description="Basic and acidic residues" evidence="10">
    <location>
        <begin position="48"/>
        <end position="170"/>
    </location>
</feature>
<evidence type="ECO:0000256" key="2">
    <source>
        <dbReference type="ARBA" id="ARBA00020675"/>
    </source>
</evidence>
<dbReference type="InterPro" id="IPR036925">
    <property type="entry name" value="TIF_IF2_dom3_sf"/>
</dbReference>
<dbReference type="GO" id="GO:0003924">
    <property type="term" value="F:GTPase activity"/>
    <property type="evidence" value="ECO:0007669"/>
    <property type="project" value="UniProtKB-UniRule"/>
</dbReference>
<feature type="region of interest" description="Disordered" evidence="10">
    <location>
        <begin position="1"/>
        <end position="20"/>
    </location>
</feature>
<dbReference type="InterPro" id="IPR000795">
    <property type="entry name" value="T_Tr_GTP-bd_dom"/>
</dbReference>
<dbReference type="SUPFAM" id="SSF52540">
    <property type="entry name" value="P-loop containing nucleoside triphosphate hydrolases"/>
    <property type="match status" value="1"/>
</dbReference>
<dbReference type="Pfam" id="PF11987">
    <property type="entry name" value="IF-2"/>
    <property type="match status" value="1"/>
</dbReference>
<dbReference type="CDD" id="cd03692">
    <property type="entry name" value="mtIF2_IVc"/>
    <property type="match status" value="1"/>
</dbReference>
<dbReference type="CDD" id="cd01887">
    <property type="entry name" value="IF2_eIF5B"/>
    <property type="match status" value="1"/>
</dbReference>
<dbReference type="CDD" id="cd03702">
    <property type="entry name" value="IF2_mtIF2_II"/>
    <property type="match status" value="1"/>
</dbReference>
<dbReference type="PANTHER" id="PTHR43381">
    <property type="entry name" value="TRANSLATION INITIATION FACTOR IF-2-RELATED"/>
    <property type="match status" value="1"/>
</dbReference>
<dbReference type="Proteomes" id="UP001155128">
    <property type="component" value="Unassembled WGS sequence"/>
</dbReference>
<evidence type="ECO:0000256" key="1">
    <source>
        <dbReference type="ARBA" id="ARBA00007733"/>
    </source>
</evidence>
<dbReference type="Gene3D" id="3.40.50.10050">
    <property type="entry name" value="Translation initiation factor IF- 2, domain 3"/>
    <property type="match status" value="1"/>
</dbReference>
<evidence type="ECO:0000256" key="7">
    <source>
        <dbReference type="ARBA" id="ARBA00023134"/>
    </source>
</evidence>
<dbReference type="InterPro" id="IPR006847">
    <property type="entry name" value="IF2_N"/>
</dbReference>
<comment type="caution">
    <text evidence="8">Lacks conserved residue(s) required for the propagation of feature annotation.</text>
</comment>
<keyword evidence="5 8" id="KW-0547">Nucleotide-binding</keyword>
<dbReference type="InterPro" id="IPR009000">
    <property type="entry name" value="Transl_B-barrel_sf"/>
</dbReference>
<keyword evidence="3 8" id="KW-0963">Cytoplasm</keyword>
<feature type="binding site" evidence="8">
    <location>
        <begin position="387"/>
        <end position="391"/>
    </location>
    <ligand>
        <name>GTP</name>
        <dbReference type="ChEBI" id="CHEBI:37565"/>
    </ligand>
</feature>
<evidence type="ECO:0000256" key="9">
    <source>
        <dbReference type="RuleBase" id="RU000644"/>
    </source>
</evidence>
<dbReference type="Pfam" id="PF08364">
    <property type="entry name" value="IF2_assoc"/>
    <property type="match status" value="1"/>
</dbReference>
<feature type="domain" description="Tr-type G" evidence="11">
    <location>
        <begin position="331"/>
        <end position="501"/>
    </location>
</feature>
<dbReference type="Gene3D" id="2.40.30.10">
    <property type="entry name" value="Translation factors"/>
    <property type="match status" value="2"/>
</dbReference>
<dbReference type="Pfam" id="PF00009">
    <property type="entry name" value="GTP_EFTU"/>
    <property type="match status" value="1"/>
</dbReference>
<proteinExistence type="inferred from homology"/>